<organism evidence="2 3">
    <name type="scientific">Aspergillus pseudotamarii</name>
    <dbReference type="NCBI Taxonomy" id="132259"/>
    <lineage>
        <taxon>Eukaryota</taxon>
        <taxon>Fungi</taxon>
        <taxon>Dikarya</taxon>
        <taxon>Ascomycota</taxon>
        <taxon>Pezizomycotina</taxon>
        <taxon>Eurotiomycetes</taxon>
        <taxon>Eurotiomycetidae</taxon>
        <taxon>Eurotiales</taxon>
        <taxon>Aspergillaceae</taxon>
        <taxon>Aspergillus</taxon>
        <taxon>Aspergillus subgen. Circumdati</taxon>
    </lineage>
</organism>
<reference evidence="2 3" key="1">
    <citation type="submission" date="2019-04" db="EMBL/GenBank/DDBJ databases">
        <title>Friends and foes A comparative genomics study of 23 Aspergillus species from section Flavi.</title>
        <authorList>
            <consortium name="DOE Joint Genome Institute"/>
            <person name="Kjaerbolling I."/>
            <person name="Vesth T."/>
            <person name="Frisvad J.C."/>
            <person name="Nybo J.L."/>
            <person name="Theobald S."/>
            <person name="Kildgaard S."/>
            <person name="Isbrandt T."/>
            <person name="Kuo A."/>
            <person name="Sato A."/>
            <person name="Lyhne E.K."/>
            <person name="Kogle M.E."/>
            <person name="Wiebenga A."/>
            <person name="Kun R.S."/>
            <person name="Lubbers R.J."/>
            <person name="Makela M.R."/>
            <person name="Barry K."/>
            <person name="Chovatia M."/>
            <person name="Clum A."/>
            <person name="Daum C."/>
            <person name="Haridas S."/>
            <person name="He G."/>
            <person name="LaButti K."/>
            <person name="Lipzen A."/>
            <person name="Mondo S."/>
            <person name="Riley R."/>
            <person name="Salamov A."/>
            <person name="Simmons B.A."/>
            <person name="Magnuson J.K."/>
            <person name="Henrissat B."/>
            <person name="Mortensen U.H."/>
            <person name="Larsen T.O."/>
            <person name="Devries R.P."/>
            <person name="Grigoriev I.V."/>
            <person name="Machida M."/>
            <person name="Baker S.E."/>
            <person name="Andersen M.R."/>
        </authorList>
    </citation>
    <scope>NUCLEOTIDE SEQUENCE [LARGE SCALE GENOMIC DNA]</scope>
    <source>
        <strain evidence="2 3">CBS 117625</strain>
    </source>
</reference>
<keyword evidence="3" id="KW-1185">Reference proteome</keyword>
<dbReference type="GeneID" id="43637814"/>
<dbReference type="OrthoDB" id="504708at2759"/>
<protein>
    <recommendedName>
        <fullName evidence="1">DUF1989 domain-containing protein</fullName>
    </recommendedName>
</protein>
<evidence type="ECO:0000313" key="2">
    <source>
        <dbReference type="EMBL" id="KAE8141247.1"/>
    </source>
</evidence>
<feature type="domain" description="DUF1989" evidence="1">
    <location>
        <begin position="3"/>
        <end position="179"/>
    </location>
</feature>
<dbReference type="PANTHER" id="PTHR31527">
    <property type="entry name" value="RE64534P"/>
    <property type="match status" value="1"/>
</dbReference>
<gene>
    <name evidence="2" type="ORF">BDV38DRAFT_237630</name>
</gene>
<sequence>MPTVPARSFATQRLHVGQSIKVINSFGSQVVDFWAFSIPSTPSFPHYMSMTHTRSTLHKFLPSLQESFLDNRRNPILTIVEDISPGIHDVLYAACSPERYLQLGASAEHDNCATNLFNAAKSITDPSFQYLVEFLGQGWMPDPLNLFMKVAVNKNELTCLDPESKPGDFITLKAEQDCVVIMSACPMDLSACNGGQPTSVEFQVL</sequence>
<accession>A0A5N6T4L5</accession>
<dbReference type="PANTHER" id="PTHR31527:SF0">
    <property type="entry name" value="RE64534P"/>
    <property type="match status" value="1"/>
</dbReference>
<dbReference type="AlphaFoldDB" id="A0A5N6T4L5"/>
<name>A0A5N6T4L5_ASPPS</name>
<dbReference type="InterPro" id="IPR018959">
    <property type="entry name" value="DUF1989"/>
</dbReference>
<dbReference type="EMBL" id="ML743558">
    <property type="protein sequence ID" value="KAE8141247.1"/>
    <property type="molecule type" value="Genomic_DNA"/>
</dbReference>
<evidence type="ECO:0000259" key="1">
    <source>
        <dbReference type="Pfam" id="PF09347"/>
    </source>
</evidence>
<proteinExistence type="predicted"/>
<dbReference type="RefSeq" id="XP_031917310.1">
    <property type="nucleotide sequence ID" value="XM_032053604.1"/>
</dbReference>
<dbReference type="Pfam" id="PF09347">
    <property type="entry name" value="DUF1989"/>
    <property type="match status" value="1"/>
</dbReference>
<dbReference type="Proteomes" id="UP000325672">
    <property type="component" value="Unassembled WGS sequence"/>
</dbReference>
<evidence type="ECO:0000313" key="3">
    <source>
        <dbReference type="Proteomes" id="UP000325672"/>
    </source>
</evidence>